<proteinExistence type="predicted"/>
<feature type="transmembrane region" description="Helical" evidence="2">
    <location>
        <begin position="64"/>
        <end position="86"/>
    </location>
</feature>
<evidence type="ECO:0000256" key="1">
    <source>
        <dbReference type="SAM" id="MobiDB-lite"/>
    </source>
</evidence>
<evidence type="ECO:0000313" key="3">
    <source>
        <dbReference type="EMBL" id="MEJ1155940.1"/>
    </source>
</evidence>
<dbReference type="EMBL" id="JBBDGL010000002">
    <property type="protein sequence ID" value="MEJ1155940.1"/>
    <property type="molecule type" value="Genomic_DNA"/>
</dbReference>
<reference evidence="3 4" key="1">
    <citation type="submission" date="2024-02" db="EMBL/GenBank/DDBJ databases">
        <authorList>
            <person name="Saticioglu I.B."/>
        </authorList>
    </citation>
    <scope>NUCLEOTIDE SEQUENCE [LARGE SCALE GENOMIC DNA]</scope>
    <source>
        <strain evidence="3 4">Mu-86</strain>
    </source>
</reference>
<name>A0ABU8LUK9_9MICO</name>
<keyword evidence="2" id="KW-1133">Transmembrane helix</keyword>
<feature type="transmembrane region" description="Helical" evidence="2">
    <location>
        <begin position="120"/>
        <end position="141"/>
    </location>
</feature>
<organism evidence="3 4">
    <name type="scientific">Microbacterium marmarense</name>
    <dbReference type="NCBI Taxonomy" id="3122051"/>
    <lineage>
        <taxon>Bacteria</taxon>
        <taxon>Bacillati</taxon>
        <taxon>Actinomycetota</taxon>
        <taxon>Actinomycetes</taxon>
        <taxon>Micrococcales</taxon>
        <taxon>Microbacteriaceae</taxon>
        <taxon>Microbacterium</taxon>
    </lineage>
</organism>
<feature type="compositionally biased region" description="Low complexity" evidence="1">
    <location>
        <begin position="43"/>
        <end position="54"/>
    </location>
</feature>
<feature type="transmembrane region" description="Helical" evidence="2">
    <location>
        <begin position="148"/>
        <end position="173"/>
    </location>
</feature>
<accession>A0ABU8LUK9</accession>
<sequence>MSDSTPGQPPVPQSAPATSGWAAPSARPFAPPAGYSMPPGYSAPAQQRGAGAPPAQKRSAALGVVPLLLSLFAAIVVPVALGLAAFEIGQGALTQNVLTSAQFSPATLTPVREWVLFAEIAFWVGTVCGTWALIQGIVAIVRRRGRGAGIAAVVLASAGPLIALVVIPSALAVGATMNASGSL</sequence>
<dbReference type="Proteomes" id="UP001368654">
    <property type="component" value="Unassembled WGS sequence"/>
</dbReference>
<comment type="caution">
    <text evidence="3">The sequence shown here is derived from an EMBL/GenBank/DDBJ whole genome shotgun (WGS) entry which is preliminary data.</text>
</comment>
<evidence type="ECO:0000313" key="4">
    <source>
        <dbReference type="Proteomes" id="UP001368654"/>
    </source>
</evidence>
<evidence type="ECO:0000256" key="2">
    <source>
        <dbReference type="SAM" id="Phobius"/>
    </source>
</evidence>
<protein>
    <submittedName>
        <fullName evidence="3">Uncharacterized protein</fullName>
    </submittedName>
</protein>
<dbReference type="RefSeq" id="WP_337338342.1">
    <property type="nucleotide sequence ID" value="NZ_JBBDGL010000002.1"/>
</dbReference>
<feature type="region of interest" description="Disordered" evidence="1">
    <location>
        <begin position="1"/>
        <end position="54"/>
    </location>
</feature>
<gene>
    <name evidence="3" type="ORF">WDU96_10080</name>
</gene>
<keyword evidence="2" id="KW-0472">Membrane</keyword>
<keyword evidence="4" id="KW-1185">Reference proteome</keyword>
<keyword evidence="2" id="KW-0812">Transmembrane</keyword>